<evidence type="ECO:0008006" key="3">
    <source>
        <dbReference type="Google" id="ProtNLM"/>
    </source>
</evidence>
<dbReference type="Proteomes" id="UP000724874">
    <property type="component" value="Unassembled WGS sequence"/>
</dbReference>
<reference evidence="1" key="1">
    <citation type="submission" date="2020-11" db="EMBL/GenBank/DDBJ databases">
        <authorList>
            <consortium name="DOE Joint Genome Institute"/>
            <person name="Ahrendt S."/>
            <person name="Riley R."/>
            <person name="Andreopoulos W."/>
            <person name="LaButti K."/>
            <person name="Pangilinan J."/>
            <person name="Ruiz-duenas F.J."/>
            <person name="Barrasa J.M."/>
            <person name="Sanchez-Garcia M."/>
            <person name="Camarero S."/>
            <person name="Miyauchi S."/>
            <person name="Serrano A."/>
            <person name="Linde D."/>
            <person name="Babiker R."/>
            <person name="Drula E."/>
            <person name="Ayuso-Fernandez I."/>
            <person name="Pacheco R."/>
            <person name="Padilla G."/>
            <person name="Ferreira P."/>
            <person name="Barriuso J."/>
            <person name="Kellner H."/>
            <person name="Castanera R."/>
            <person name="Alfaro M."/>
            <person name="Ramirez L."/>
            <person name="Pisabarro A.G."/>
            <person name="Kuo A."/>
            <person name="Tritt A."/>
            <person name="Lipzen A."/>
            <person name="He G."/>
            <person name="Yan M."/>
            <person name="Ng V."/>
            <person name="Cullen D."/>
            <person name="Martin F."/>
            <person name="Rosso M.-N."/>
            <person name="Henrissat B."/>
            <person name="Hibbett D."/>
            <person name="Martinez A.T."/>
            <person name="Grigoriev I.V."/>
        </authorList>
    </citation>
    <scope>NUCLEOTIDE SEQUENCE</scope>
    <source>
        <strain evidence="1">AH 44721</strain>
    </source>
</reference>
<keyword evidence="2" id="KW-1185">Reference proteome</keyword>
<evidence type="ECO:0000313" key="2">
    <source>
        <dbReference type="Proteomes" id="UP000724874"/>
    </source>
</evidence>
<sequence length="282" mass="31964">MQVSAEQPWINSRFTLHDSDIEIRSADGFVFQLHRILLETATGAFPGSEIDTRGEIVELTEPANILGILFAFLYPKKQSDLAKEDFSVIMAVAEAAEKYEMFSAMTLCSMRLTKFLPQHAPEILAHAVKHHYPSLIHATVQCFARSPFIPVMEKLPLSLVVPFARYQNAWRSTFGEVLDKIKNLSDSERFTTPLPCNTYYNNSGPRAVCRTCRCSLFTIVLDLEAIDSLELLNDALLSPRQKYPRFICCEDGPKISDCTHLNYFCGVLLEKIRQIPSFDTFL</sequence>
<gene>
    <name evidence="1" type="ORF">CPB84DRAFT_1817608</name>
</gene>
<protein>
    <recommendedName>
        <fullName evidence="3">BTB domain-containing protein</fullName>
    </recommendedName>
</protein>
<proteinExistence type="predicted"/>
<name>A0A9P5NDH1_GYMJU</name>
<dbReference type="Gene3D" id="3.30.710.10">
    <property type="entry name" value="Potassium Channel Kv1.1, Chain A"/>
    <property type="match status" value="1"/>
</dbReference>
<dbReference type="AlphaFoldDB" id="A0A9P5NDH1"/>
<accession>A0A9P5NDH1</accession>
<dbReference type="OrthoDB" id="3184970at2759"/>
<dbReference type="EMBL" id="JADNYJ010000173">
    <property type="protein sequence ID" value="KAF8877234.1"/>
    <property type="molecule type" value="Genomic_DNA"/>
</dbReference>
<dbReference type="InterPro" id="IPR011333">
    <property type="entry name" value="SKP1/BTB/POZ_sf"/>
</dbReference>
<organism evidence="1 2">
    <name type="scientific">Gymnopilus junonius</name>
    <name type="common">Spectacular rustgill mushroom</name>
    <name type="synonym">Gymnopilus spectabilis subsp. junonius</name>
    <dbReference type="NCBI Taxonomy" id="109634"/>
    <lineage>
        <taxon>Eukaryota</taxon>
        <taxon>Fungi</taxon>
        <taxon>Dikarya</taxon>
        <taxon>Basidiomycota</taxon>
        <taxon>Agaricomycotina</taxon>
        <taxon>Agaricomycetes</taxon>
        <taxon>Agaricomycetidae</taxon>
        <taxon>Agaricales</taxon>
        <taxon>Agaricineae</taxon>
        <taxon>Hymenogastraceae</taxon>
        <taxon>Gymnopilus</taxon>
    </lineage>
</organism>
<comment type="caution">
    <text evidence="1">The sequence shown here is derived from an EMBL/GenBank/DDBJ whole genome shotgun (WGS) entry which is preliminary data.</text>
</comment>
<evidence type="ECO:0000313" key="1">
    <source>
        <dbReference type="EMBL" id="KAF8877234.1"/>
    </source>
</evidence>